<accession>A0A9N9CJE8</accession>
<dbReference type="EMBL" id="CAJVPV010006486">
    <property type="protein sequence ID" value="CAG8605843.1"/>
    <property type="molecule type" value="Genomic_DNA"/>
</dbReference>
<dbReference type="InterPro" id="IPR002654">
    <property type="entry name" value="Glyco_trans_25"/>
</dbReference>
<evidence type="ECO:0000313" key="4">
    <source>
        <dbReference type="Proteomes" id="UP000789342"/>
    </source>
</evidence>
<dbReference type="Pfam" id="PF01755">
    <property type="entry name" value="Glyco_transf_25"/>
    <property type="match status" value="1"/>
</dbReference>
<evidence type="ECO:0000313" key="3">
    <source>
        <dbReference type="EMBL" id="CAG8605843.1"/>
    </source>
</evidence>
<keyword evidence="4" id="KW-1185">Reference proteome</keyword>
<proteinExistence type="predicted"/>
<dbReference type="CDD" id="cd06532">
    <property type="entry name" value="Glyco_transf_25"/>
    <property type="match status" value="1"/>
</dbReference>
<gene>
    <name evidence="3" type="ORF">AMORRO_LOCUS7989</name>
</gene>
<dbReference type="Proteomes" id="UP000789342">
    <property type="component" value="Unassembled WGS sequence"/>
</dbReference>
<sequence>MNRRTLVLSGLLLILLTSLYISFLFQTVPGLLLSYSNEHRSSSSNTTSNEHGSNSSNTTSNEHGSNSSNTISNTAPKNYNKTLGFENIYVINLAHRRDRHFKMGGIEDVLELNFEFFPAVSTNDSEILDKYDFDIAPNHKSCYVSHYRVYESIVHWEMLYIGHCSWERGGKFIGDAGSFQLYESTYPVCTHAYAVSLSGAKKLLNELLNPSLPVDLEIVNKIKQGNIKSYSLEPSAIVQWKSKDNPSDVSPGAKQWTYPLKKSTLHYLGFHEIKDQD</sequence>
<feature type="compositionally biased region" description="Low complexity" evidence="1">
    <location>
        <begin position="42"/>
        <end position="70"/>
    </location>
</feature>
<evidence type="ECO:0000259" key="2">
    <source>
        <dbReference type="Pfam" id="PF01755"/>
    </source>
</evidence>
<organism evidence="3 4">
    <name type="scientific">Acaulospora morrowiae</name>
    <dbReference type="NCBI Taxonomy" id="94023"/>
    <lineage>
        <taxon>Eukaryota</taxon>
        <taxon>Fungi</taxon>
        <taxon>Fungi incertae sedis</taxon>
        <taxon>Mucoromycota</taxon>
        <taxon>Glomeromycotina</taxon>
        <taxon>Glomeromycetes</taxon>
        <taxon>Diversisporales</taxon>
        <taxon>Acaulosporaceae</taxon>
        <taxon>Acaulospora</taxon>
    </lineage>
</organism>
<evidence type="ECO:0000256" key="1">
    <source>
        <dbReference type="SAM" id="MobiDB-lite"/>
    </source>
</evidence>
<feature type="region of interest" description="Disordered" evidence="1">
    <location>
        <begin position="39"/>
        <end position="75"/>
    </location>
</feature>
<reference evidence="3" key="1">
    <citation type="submission" date="2021-06" db="EMBL/GenBank/DDBJ databases">
        <authorList>
            <person name="Kallberg Y."/>
            <person name="Tangrot J."/>
            <person name="Rosling A."/>
        </authorList>
    </citation>
    <scope>NUCLEOTIDE SEQUENCE</scope>
    <source>
        <strain evidence="3">CL551</strain>
    </source>
</reference>
<dbReference type="OrthoDB" id="2326236at2759"/>
<protein>
    <submittedName>
        <fullName evidence="3">18527_t:CDS:1</fullName>
    </submittedName>
</protein>
<dbReference type="AlphaFoldDB" id="A0A9N9CJE8"/>
<feature type="domain" description="Glycosyl transferase family 25" evidence="2">
    <location>
        <begin position="86"/>
        <end position="158"/>
    </location>
</feature>
<comment type="caution">
    <text evidence="3">The sequence shown here is derived from an EMBL/GenBank/DDBJ whole genome shotgun (WGS) entry which is preliminary data.</text>
</comment>
<name>A0A9N9CJE8_9GLOM</name>